<name>A0A840DZD3_9BACT</name>
<dbReference type="InterPro" id="IPR052350">
    <property type="entry name" value="Metallo-dep_Lactonases"/>
</dbReference>
<dbReference type="PANTHER" id="PTHR43569">
    <property type="entry name" value="AMIDOHYDROLASE"/>
    <property type="match status" value="1"/>
</dbReference>
<accession>A0A840DZD3</accession>
<evidence type="ECO:0000313" key="3">
    <source>
        <dbReference type="EMBL" id="MBB4078634.1"/>
    </source>
</evidence>
<dbReference type="SUPFAM" id="SSF51556">
    <property type="entry name" value="Metallo-dependent hydrolases"/>
    <property type="match status" value="1"/>
</dbReference>
<protein>
    <submittedName>
        <fullName evidence="3">L-fuconolactonase</fullName>
        <ecNumber evidence="3">3.1.1.-</ecNumber>
    </submittedName>
</protein>
<gene>
    <name evidence="3" type="ORF">GGR28_001247</name>
</gene>
<dbReference type="InterPro" id="IPR006680">
    <property type="entry name" value="Amidohydro-rel"/>
</dbReference>
<proteinExistence type="inferred from homology"/>
<evidence type="ECO:0000259" key="2">
    <source>
        <dbReference type="Pfam" id="PF04909"/>
    </source>
</evidence>
<evidence type="ECO:0000313" key="4">
    <source>
        <dbReference type="Proteomes" id="UP000576209"/>
    </source>
</evidence>
<feature type="domain" description="Amidohydrolase-related" evidence="2">
    <location>
        <begin position="4"/>
        <end position="273"/>
    </location>
</feature>
<dbReference type="Proteomes" id="UP000576209">
    <property type="component" value="Unassembled WGS sequence"/>
</dbReference>
<dbReference type="EC" id="3.1.1.-" evidence="3"/>
<evidence type="ECO:0000256" key="1">
    <source>
        <dbReference type="ARBA" id="ARBA00038310"/>
    </source>
</evidence>
<keyword evidence="3" id="KW-0378">Hydrolase</keyword>
<dbReference type="RefSeq" id="WP_183494872.1">
    <property type="nucleotide sequence ID" value="NZ_JACIFF010000002.1"/>
</dbReference>
<comment type="similarity">
    <text evidence="1">Belongs to the metallo-dependent hydrolases superfamily.</text>
</comment>
<dbReference type="GO" id="GO:0016787">
    <property type="term" value="F:hydrolase activity"/>
    <property type="evidence" value="ECO:0007669"/>
    <property type="project" value="UniProtKB-KW"/>
</dbReference>
<dbReference type="Gene3D" id="3.20.20.140">
    <property type="entry name" value="Metal-dependent hydrolases"/>
    <property type="match status" value="1"/>
</dbReference>
<reference evidence="3 4" key="1">
    <citation type="submission" date="2020-08" db="EMBL/GenBank/DDBJ databases">
        <title>Genomic Encyclopedia of Type Strains, Phase IV (KMG-IV): sequencing the most valuable type-strain genomes for metagenomic binning, comparative biology and taxonomic classification.</title>
        <authorList>
            <person name="Goeker M."/>
        </authorList>
    </citation>
    <scope>NUCLEOTIDE SEQUENCE [LARGE SCALE GENOMIC DNA]</scope>
    <source>
        <strain evidence="3 4">DSM 105137</strain>
    </source>
</reference>
<sequence length="274" mass="30598">MTLDAHQHFWHYDPVKDAWIDETMTAIRRDFLPADLEPVLAANGVEGCVAVQASQSLGETEFLLALADRHDFIRGVVGWVDLRAPEVSDQLARFADHPKFVGVRHVVQAEPEGFMLNPDFQRGIAALREFDLTYDILILQHQLEEASALVGAFPDQPFVLDHLAKPQVSNGMDPAWAHGIHRLADYPNVSCKLSGLVTETTDWQWQTDDFRPFIDHALSTFGPDRLMFGSDWPVCRLAADYSEVKEIVENVLAGLSEAERAGILGGNAQRFYGC</sequence>
<keyword evidence="4" id="KW-1185">Reference proteome</keyword>
<dbReference type="AlphaFoldDB" id="A0A840DZD3"/>
<dbReference type="Pfam" id="PF04909">
    <property type="entry name" value="Amidohydro_2"/>
    <property type="match status" value="1"/>
</dbReference>
<dbReference type="PANTHER" id="PTHR43569:SF2">
    <property type="entry name" value="AMIDOHYDROLASE-RELATED DOMAIN-CONTAINING PROTEIN"/>
    <property type="match status" value="1"/>
</dbReference>
<organism evidence="3 4">
    <name type="scientific">Neolewinella aquimaris</name>
    <dbReference type="NCBI Taxonomy" id="1835722"/>
    <lineage>
        <taxon>Bacteria</taxon>
        <taxon>Pseudomonadati</taxon>
        <taxon>Bacteroidota</taxon>
        <taxon>Saprospiria</taxon>
        <taxon>Saprospirales</taxon>
        <taxon>Lewinellaceae</taxon>
        <taxon>Neolewinella</taxon>
    </lineage>
</organism>
<dbReference type="EMBL" id="JACIFF010000002">
    <property type="protein sequence ID" value="MBB4078634.1"/>
    <property type="molecule type" value="Genomic_DNA"/>
</dbReference>
<dbReference type="InterPro" id="IPR032466">
    <property type="entry name" value="Metal_Hydrolase"/>
</dbReference>
<comment type="caution">
    <text evidence="3">The sequence shown here is derived from an EMBL/GenBank/DDBJ whole genome shotgun (WGS) entry which is preliminary data.</text>
</comment>